<dbReference type="OrthoDB" id="3505012at2"/>
<evidence type="ECO:0000259" key="1">
    <source>
        <dbReference type="Pfam" id="PF01370"/>
    </source>
</evidence>
<feature type="domain" description="NAD-dependent epimerase/dehydratase" evidence="1">
    <location>
        <begin position="12"/>
        <end position="250"/>
    </location>
</feature>
<dbReference type="SUPFAM" id="SSF51735">
    <property type="entry name" value="NAD(P)-binding Rossmann-fold domains"/>
    <property type="match status" value="1"/>
</dbReference>
<gene>
    <name evidence="2" type="ORF">D5H75_36125</name>
</gene>
<dbReference type="InterPro" id="IPR001509">
    <property type="entry name" value="Epimerase_deHydtase"/>
</dbReference>
<sequence>MGPDLATDGGTVMVTGVAGFIGSHLAEALVAGGHEVIGVDRRPPKDPLVRQNLVGLLDHPRFRYEPVDIADGAMLRLLMPVQVVFHLAAATGVRSSWGERFREYASSNVLGTQMLLEYCATVGVPRMVLASSSSVYGEAVVLPMREEGPVWPLSPYGVTKLAAEQLALAYALQDDAPTSVVALRYFTVYGPRQRPDMVIARMFQAVLTGTPVEVYGDGSQRRSFTYVDDVVRATVRAATMEAHAEVINIAGDQSTSLAELRNLIEQVTGQPVPTLARGRHLGDVAATEGDNGKAEHVLDYHPLTPLAEGLARQWRWLIAHPNPSLLVLPGRTS</sequence>
<evidence type="ECO:0000313" key="2">
    <source>
        <dbReference type="EMBL" id="RJL22032.1"/>
    </source>
</evidence>
<dbReference type="PRINTS" id="PR01713">
    <property type="entry name" value="NUCEPIMERASE"/>
</dbReference>
<evidence type="ECO:0000313" key="3">
    <source>
        <dbReference type="Proteomes" id="UP000265768"/>
    </source>
</evidence>
<dbReference type="PANTHER" id="PTHR43245:SF13">
    <property type="entry name" value="UDP-D-APIOSE_UDP-D-XYLOSE SYNTHASE 2"/>
    <property type="match status" value="1"/>
</dbReference>
<accession>A0A3A4A364</accession>
<dbReference type="Proteomes" id="UP000265768">
    <property type="component" value="Unassembled WGS sequence"/>
</dbReference>
<dbReference type="InterPro" id="IPR036291">
    <property type="entry name" value="NAD(P)-bd_dom_sf"/>
</dbReference>
<comment type="caution">
    <text evidence="2">The sequence shown here is derived from an EMBL/GenBank/DDBJ whole genome shotgun (WGS) entry which is preliminary data.</text>
</comment>
<dbReference type="EMBL" id="QZEY01000023">
    <property type="protein sequence ID" value="RJL22032.1"/>
    <property type="molecule type" value="Genomic_DNA"/>
</dbReference>
<dbReference type="PANTHER" id="PTHR43245">
    <property type="entry name" value="BIFUNCTIONAL POLYMYXIN RESISTANCE PROTEIN ARNA"/>
    <property type="match status" value="1"/>
</dbReference>
<dbReference type="AlphaFoldDB" id="A0A3A4A364"/>
<keyword evidence="3" id="KW-1185">Reference proteome</keyword>
<organism evidence="2 3">
    <name type="scientific">Bailinhaonella thermotolerans</name>
    <dbReference type="NCBI Taxonomy" id="1070861"/>
    <lineage>
        <taxon>Bacteria</taxon>
        <taxon>Bacillati</taxon>
        <taxon>Actinomycetota</taxon>
        <taxon>Actinomycetes</taxon>
        <taxon>Streptosporangiales</taxon>
        <taxon>Streptosporangiaceae</taxon>
        <taxon>Bailinhaonella</taxon>
    </lineage>
</organism>
<dbReference type="PROSITE" id="PS00061">
    <property type="entry name" value="ADH_SHORT"/>
    <property type="match status" value="1"/>
</dbReference>
<dbReference type="InterPro" id="IPR050177">
    <property type="entry name" value="Lipid_A_modif_metabolic_enz"/>
</dbReference>
<name>A0A3A4A364_9ACTN</name>
<dbReference type="InterPro" id="IPR020904">
    <property type="entry name" value="Sc_DH/Rdtase_CS"/>
</dbReference>
<dbReference type="Pfam" id="PF01370">
    <property type="entry name" value="Epimerase"/>
    <property type="match status" value="1"/>
</dbReference>
<reference evidence="2 3" key="1">
    <citation type="submission" date="2018-09" db="EMBL/GenBank/DDBJ databases">
        <title>YIM 75507 draft genome.</title>
        <authorList>
            <person name="Tang S."/>
            <person name="Feng Y."/>
        </authorList>
    </citation>
    <scope>NUCLEOTIDE SEQUENCE [LARGE SCALE GENOMIC DNA]</scope>
    <source>
        <strain evidence="2 3">YIM 75507</strain>
    </source>
</reference>
<protein>
    <submittedName>
        <fullName evidence="2">NAD-dependent epimerase/dehydratase family protein</fullName>
    </submittedName>
</protein>
<proteinExistence type="predicted"/>
<dbReference type="Gene3D" id="3.40.50.720">
    <property type="entry name" value="NAD(P)-binding Rossmann-like Domain"/>
    <property type="match status" value="1"/>
</dbReference>